<feature type="domain" description="HTH tetR-type" evidence="5">
    <location>
        <begin position="20"/>
        <end position="80"/>
    </location>
</feature>
<proteinExistence type="predicted"/>
<dbReference type="RefSeq" id="WP_379530194.1">
    <property type="nucleotide sequence ID" value="NZ_JBHSBI010000011.1"/>
</dbReference>
<evidence type="ECO:0000313" key="6">
    <source>
        <dbReference type="EMBL" id="MFC4010177.1"/>
    </source>
</evidence>
<sequence>MGAEVSRRRYDSLRRTTQALETRAEIARAARRLFVERGWAATTVRDVAREAGVSVPTVYSVYGNKTGLTRALADAADLSADPAQQLAELESAEADPGRQLAAMAGFDRRLYERAGDVITLLREAARSEPELASVYREGRRRADETRVAVFSSWPDGTLRPGLDVPGAVDVYAGLCSIDVYTTFTAERGWPPERVEQWWSQALARELLGCDPSR</sequence>
<keyword evidence="2 4" id="KW-0238">DNA-binding</keyword>
<dbReference type="SUPFAM" id="SSF46689">
    <property type="entry name" value="Homeodomain-like"/>
    <property type="match status" value="1"/>
</dbReference>
<dbReference type="PROSITE" id="PS50977">
    <property type="entry name" value="HTH_TETR_2"/>
    <property type="match status" value="1"/>
</dbReference>
<evidence type="ECO:0000256" key="1">
    <source>
        <dbReference type="ARBA" id="ARBA00023015"/>
    </source>
</evidence>
<name>A0ABV8GBY0_9ACTN</name>
<dbReference type="InterPro" id="IPR009057">
    <property type="entry name" value="Homeodomain-like_sf"/>
</dbReference>
<dbReference type="InterPro" id="IPR001647">
    <property type="entry name" value="HTH_TetR"/>
</dbReference>
<dbReference type="Proteomes" id="UP001595851">
    <property type="component" value="Unassembled WGS sequence"/>
</dbReference>
<dbReference type="PANTHER" id="PTHR30055">
    <property type="entry name" value="HTH-TYPE TRANSCRIPTIONAL REGULATOR RUTR"/>
    <property type="match status" value="1"/>
</dbReference>
<dbReference type="EMBL" id="JBHSBI010000011">
    <property type="protein sequence ID" value="MFC4010177.1"/>
    <property type="molecule type" value="Genomic_DNA"/>
</dbReference>
<evidence type="ECO:0000313" key="7">
    <source>
        <dbReference type="Proteomes" id="UP001595851"/>
    </source>
</evidence>
<dbReference type="Gene3D" id="1.10.357.10">
    <property type="entry name" value="Tetracycline Repressor, domain 2"/>
    <property type="match status" value="1"/>
</dbReference>
<evidence type="ECO:0000256" key="3">
    <source>
        <dbReference type="ARBA" id="ARBA00023163"/>
    </source>
</evidence>
<keyword evidence="1" id="KW-0805">Transcription regulation</keyword>
<accession>A0ABV8GBY0</accession>
<evidence type="ECO:0000256" key="4">
    <source>
        <dbReference type="PROSITE-ProRule" id="PRU00335"/>
    </source>
</evidence>
<evidence type="ECO:0000256" key="2">
    <source>
        <dbReference type="ARBA" id="ARBA00023125"/>
    </source>
</evidence>
<feature type="DNA-binding region" description="H-T-H motif" evidence="4">
    <location>
        <begin position="43"/>
        <end position="62"/>
    </location>
</feature>
<reference evidence="7" key="1">
    <citation type="journal article" date="2019" name="Int. J. Syst. Evol. Microbiol.">
        <title>The Global Catalogue of Microorganisms (GCM) 10K type strain sequencing project: providing services to taxonomists for standard genome sequencing and annotation.</title>
        <authorList>
            <consortium name="The Broad Institute Genomics Platform"/>
            <consortium name="The Broad Institute Genome Sequencing Center for Infectious Disease"/>
            <person name="Wu L."/>
            <person name="Ma J."/>
        </authorList>
    </citation>
    <scope>NUCLEOTIDE SEQUENCE [LARGE SCALE GENOMIC DNA]</scope>
    <source>
        <strain evidence="7">TBRC 1276</strain>
    </source>
</reference>
<dbReference type="PRINTS" id="PR00455">
    <property type="entry name" value="HTHTETR"/>
</dbReference>
<evidence type="ECO:0000259" key="5">
    <source>
        <dbReference type="PROSITE" id="PS50977"/>
    </source>
</evidence>
<dbReference type="Pfam" id="PF00440">
    <property type="entry name" value="TetR_N"/>
    <property type="match status" value="1"/>
</dbReference>
<dbReference type="InterPro" id="IPR050109">
    <property type="entry name" value="HTH-type_TetR-like_transc_reg"/>
</dbReference>
<keyword evidence="7" id="KW-1185">Reference proteome</keyword>
<gene>
    <name evidence="6" type="ORF">ACFOY2_23320</name>
</gene>
<keyword evidence="3" id="KW-0804">Transcription</keyword>
<organism evidence="6 7">
    <name type="scientific">Nonomuraea purpurea</name>
    <dbReference type="NCBI Taxonomy" id="1849276"/>
    <lineage>
        <taxon>Bacteria</taxon>
        <taxon>Bacillati</taxon>
        <taxon>Actinomycetota</taxon>
        <taxon>Actinomycetes</taxon>
        <taxon>Streptosporangiales</taxon>
        <taxon>Streptosporangiaceae</taxon>
        <taxon>Nonomuraea</taxon>
    </lineage>
</organism>
<comment type="caution">
    <text evidence="6">The sequence shown here is derived from an EMBL/GenBank/DDBJ whole genome shotgun (WGS) entry which is preliminary data.</text>
</comment>
<dbReference type="PANTHER" id="PTHR30055:SF234">
    <property type="entry name" value="HTH-TYPE TRANSCRIPTIONAL REGULATOR BETI"/>
    <property type="match status" value="1"/>
</dbReference>
<protein>
    <submittedName>
        <fullName evidence="6">TetR/AcrR family transcriptional regulator</fullName>
    </submittedName>
</protein>